<feature type="region of interest" description="Disordered" evidence="1">
    <location>
        <begin position="240"/>
        <end position="260"/>
    </location>
</feature>
<evidence type="ECO:0000256" key="1">
    <source>
        <dbReference type="SAM" id="MobiDB-lite"/>
    </source>
</evidence>
<dbReference type="Proteomes" id="UP001235939">
    <property type="component" value="Chromosome 02"/>
</dbReference>
<dbReference type="EMBL" id="CP092864">
    <property type="protein sequence ID" value="UYV63634.1"/>
    <property type="molecule type" value="Genomic_DNA"/>
</dbReference>
<evidence type="ECO:0000313" key="3">
    <source>
        <dbReference type="Proteomes" id="UP001235939"/>
    </source>
</evidence>
<name>A0ABY6K4A6_9ARAC</name>
<keyword evidence="3" id="KW-1185">Reference proteome</keyword>
<evidence type="ECO:0000313" key="2">
    <source>
        <dbReference type="EMBL" id="UYV63634.1"/>
    </source>
</evidence>
<protein>
    <submittedName>
        <fullName evidence="2">Uncharacterized protein</fullName>
    </submittedName>
</protein>
<organism evidence="2 3">
    <name type="scientific">Cordylochernes scorpioides</name>
    <dbReference type="NCBI Taxonomy" id="51811"/>
    <lineage>
        <taxon>Eukaryota</taxon>
        <taxon>Metazoa</taxon>
        <taxon>Ecdysozoa</taxon>
        <taxon>Arthropoda</taxon>
        <taxon>Chelicerata</taxon>
        <taxon>Arachnida</taxon>
        <taxon>Pseudoscorpiones</taxon>
        <taxon>Cheliferoidea</taxon>
        <taxon>Chernetidae</taxon>
        <taxon>Cordylochernes</taxon>
    </lineage>
</organism>
<proteinExistence type="predicted"/>
<reference evidence="2 3" key="1">
    <citation type="submission" date="2022-01" db="EMBL/GenBank/DDBJ databases">
        <title>A chromosomal length assembly of Cordylochernes scorpioides.</title>
        <authorList>
            <person name="Zeh D."/>
            <person name="Zeh J."/>
        </authorList>
    </citation>
    <scope>NUCLEOTIDE SEQUENCE [LARGE SCALE GENOMIC DNA]</scope>
    <source>
        <strain evidence="2">IN4F17</strain>
        <tissue evidence="2">Whole Body</tissue>
    </source>
</reference>
<sequence>MCWGCCISLSSNTVQDMCWGCCIGLSSNTVQDMCWGCCIGLSSNTVQDMCWGCCIGLSSNTVQDMCWSCCIVLSSNTVQDMCWGCCIGLSSNTVQDMCWSCCIVLSSNTVQDMCWGCCIGLSSNTVQDMCWSCCIGLSSNTVQDMCWSFCIGLSSNTVQDMCWSGVGAQKLANSCARRPFLAHKRLEYIQVFSFPVKKCIETMQQRSSREEMGKPREKVCRGSPREVWIDKFQEGVADSRGSPAGVAVGKGSAKSSWRRGGEGISRAQLVPQWKEAGRPAEDLCVPRRHGSLGREVCLKSGLRTCGRMD</sequence>
<gene>
    <name evidence="2" type="ORF">LAZ67_2005100</name>
</gene>
<accession>A0ABY6K4A6</accession>